<name>A0A914VTH3_9BILA</name>
<keyword evidence="1" id="KW-1185">Reference proteome</keyword>
<evidence type="ECO:0000313" key="2">
    <source>
        <dbReference type="WBParaSite" id="PSAMB.scaffold23663size417.g38970.t1"/>
    </source>
</evidence>
<dbReference type="InterPro" id="IPR043543">
    <property type="entry name" value="PAPPA/PAPPA2"/>
</dbReference>
<dbReference type="WBParaSite" id="PSAMB.scaffold23663size417.g38970.t1">
    <property type="protein sequence ID" value="PSAMB.scaffold23663size417.g38970.t1"/>
    <property type="gene ID" value="PSAMB.scaffold23663size417.g38970"/>
</dbReference>
<protein>
    <submittedName>
        <fullName evidence="2">Uncharacterized protein</fullName>
    </submittedName>
</protein>
<dbReference type="Proteomes" id="UP000887566">
    <property type="component" value="Unplaced"/>
</dbReference>
<evidence type="ECO:0000313" key="1">
    <source>
        <dbReference type="Proteomes" id="UP000887566"/>
    </source>
</evidence>
<dbReference type="GO" id="GO:0007166">
    <property type="term" value="P:cell surface receptor signaling pathway"/>
    <property type="evidence" value="ECO:0007669"/>
    <property type="project" value="TreeGrafter"/>
</dbReference>
<dbReference type="PANTHER" id="PTHR46130:SF3">
    <property type="entry name" value="CHROMOSOME UNDETERMINED SCAFFOLD_33, WHOLE GENOME SHOTGUN SEQUENCE"/>
    <property type="match status" value="1"/>
</dbReference>
<dbReference type="PANTHER" id="PTHR46130">
    <property type="entry name" value="LAMGL DOMAIN-CONTAINING PROTEIN"/>
    <property type="match status" value="1"/>
</dbReference>
<dbReference type="GO" id="GO:0004222">
    <property type="term" value="F:metalloendopeptidase activity"/>
    <property type="evidence" value="ECO:0007669"/>
    <property type="project" value="TreeGrafter"/>
</dbReference>
<proteinExistence type="predicted"/>
<organism evidence="1 2">
    <name type="scientific">Plectus sambesii</name>
    <dbReference type="NCBI Taxonomy" id="2011161"/>
    <lineage>
        <taxon>Eukaryota</taxon>
        <taxon>Metazoa</taxon>
        <taxon>Ecdysozoa</taxon>
        <taxon>Nematoda</taxon>
        <taxon>Chromadorea</taxon>
        <taxon>Plectida</taxon>
        <taxon>Plectina</taxon>
        <taxon>Plectoidea</taxon>
        <taxon>Plectidae</taxon>
        <taxon>Plectus</taxon>
    </lineage>
</organism>
<reference evidence="2" key="1">
    <citation type="submission" date="2022-11" db="UniProtKB">
        <authorList>
            <consortium name="WormBaseParasite"/>
        </authorList>
    </citation>
    <scope>IDENTIFICATION</scope>
</reference>
<dbReference type="GO" id="GO:0006508">
    <property type="term" value="P:proteolysis"/>
    <property type="evidence" value="ECO:0007669"/>
    <property type="project" value="TreeGrafter"/>
</dbReference>
<accession>A0A914VTH3</accession>
<dbReference type="AlphaFoldDB" id="A0A914VTH3"/>
<dbReference type="GO" id="GO:0005615">
    <property type="term" value="C:extracellular space"/>
    <property type="evidence" value="ECO:0007669"/>
    <property type="project" value="TreeGrafter"/>
</dbReference>
<sequence>IRVPACGQTVCDDPTVVRSYAASPQQRQHKKIKYRVVNVCEDDGTNPSVGDEQIHAQDVALNAAFRPYNISWELEVVRLPNTALRRKTIMFGCSSNKIGNKQCDIECRHPITGNDG</sequence>